<feature type="non-terminal residue" evidence="1">
    <location>
        <position position="1"/>
    </location>
</feature>
<evidence type="ECO:0000313" key="2">
    <source>
        <dbReference type="Proteomes" id="UP000593568"/>
    </source>
</evidence>
<evidence type="ECO:0000313" key="1">
    <source>
        <dbReference type="EMBL" id="MBA0780046.1"/>
    </source>
</evidence>
<proteinExistence type="predicted"/>
<organism evidence="1 2">
    <name type="scientific">Gossypium trilobum</name>
    <dbReference type="NCBI Taxonomy" id="34281"/>
    <lineage>
        <taxon>Eukaryota</taxon>
        <taxon>Viridiplantae</taxon>
        <taxon>Streptophyta</taxon>
        <taxon>Embryophyta</taxon>
        <taxon>Tracheophyta</taxon>
        <taxon>Spermatophyta</taxon>
        <taxon>Magnoliopsida</taxon>
        <taxon>eudicotyledons</taxon>
        <taxon>Gunneridae</taxon>
        <taxon>Pentapetalae</taxon>
        <taxon>rosids</taxon>
        <taxon>malvids</taxon>
        <taxon>Malvales</taxon>
        <taxon>Malvaceae</taxon>
        <taxon>Malvoideae</taxon>
        <taxon>Gossypium</taxon>
    </lineage>
</organism>
<keyword evidence="2" id="KW-1185">Reference proteome</keyword>
<name>A0A7J9F426_9ROSI</name>
<gene>
    <name evidence="1" type="ORF">Gotri_004189</name>
</gene>
<comment type="caution">
    <text evidence="1">The sequence shown here is derived from an EMBL/GenBank/DDBJ whole genome shotgun (WGS) entry which is preliminary data.</text>
</comment>
<accession>A0A7J9F426</accession>
<dbReference type="EMBL" id="JABEZW010000011">
    <property type="protein sequence ID" value="MBA0780046.1"/>
    <property type="molecule type" value="Genomic_DNA"/>
</dbReference>
<sequence>IVPKHASIGVRKHIIGSHVCSSAITAARGVCVFLRDFMGIGRNAHATTTSKLRKAKTNVLDFVLSKMLE</sequence>
<protein>
    <submittedName>
        <fullName evidence="1">Uncharacterized protein</fullName>
    </submittedName>
</protein>
<dbReference type="Proteomes" id="UP000593568">
    <property type="component" value="Unassembled WGS sequence"/>
</dbReference>
<dbReference type="AlphaFoldDB" id="A0A7J9F426"/>
<reference evidence="1 2" key="1">
    <citation type="journal article" date="2019" name="Genome Biol. Evol.">
        <title>Insights into the evolution of the New World diploid cottons (Gossypium, subgenus Houzingenia) based on genome sequencing.</title>
        <authorList>
            <person name="Grover C.E."/>
            <person name="Arick M.A. 2nd"/>
            <person name="Thrash A."/>
            <person name="Conover J.L."/>
            <person name="Sanders W.S."/>
            <person name="Peterson D.G."/>
            <person name="Frelichowski J.E."/>
            <person name="Scheffler J.A."/>
            <person name="Scheffler B.E."/>
            <person name="Wendel J.F."/>
        </authorList>
    </citation>
    <scope>NUCLEOTIDE SEQUENCE [LARGE SCALE GENOMIC DNA]</scope>
    <source>
        <strain evidence="1">8</strain>
        <tissue evidence="1">Leaf</tissue>
    </source>
</reference>